<organism evidence="4 5">
    <name type="scientific">Streptomyces reniochalinae</name>
    <dbReference type="NCBI Taxonomy" id="2250578"/>
    <lineage>
        <taxon>Bacteria</taxon>
        <taxon>Bacillati</taxon>
        <taxon>Actinomycetota</taxon>
        <taxon>Actinomycetes</taxon>
        <taxon>Kitasatosporales</taxon>
        <taxon>Streptomycetaceae</taxon>
        <taxon>Streptomyces</taxon>
    </lineage>
</organism>
<dbReference type="SMART" id="SM00116">
    <property type="entry name" value="CBS"/>
    <property type="match status" value="2"/>
</dbReference>
<dbReference type="Proteomes" id="UP000253507">
    <property type="component" value="Unassembled WGS sequence"/>
</dbReference>
<reference evidence="4 5" key="1">
    <citation type="submission" date="2018-06" db="EMBL/GenBank/DDBJ databases">
        <title>Streptomyces reniochalinae sp. nov. and Streptomyces diacarnus sp. nov. from marine sponges.</title>
        <authorList>
            <person name="Li L."/>
        </authorList>
    </citation>
    <scope>NUCLEOTIDE SEQUENCE [LARGE SCALE GENOMIC DNA]</scope>
    <source>
        <strain evidence="4 5">LHW50302</strain>
    </source>
</reference>
<proteinExistence type="predicted"/>
<dbReference type="RefSeq" id="WP_114014672.1">
    <property type="nucleotide sequence ID" value="NZ_QOIM01000025.1"/>
</dbReference>
<keyword evidence="1 2" id="KW-0129">CBS domain</keyword>
<dbReference type="OrthoDB" id="9789996at2"/>
<dbReference type="AlphaFoldDB" id="A0A367EX50"/>
<dbReference type="Gene3D" id="3.10.580.10">
    <property type="entry name" value="CBS-domain"/>
    <property type="match status" value="1"/>
</dbReference>
<dbReference type="CDD" id="cd04622">
    <property type="entry name" value="CBS_pair_HRP1_like"/>
    <property type="match status" value="1"/>
</dbReference>
<feature type="domain" description="CBS" evidence="3">
    <location>
        <begin position="9"/>
        <end position="65"/>
    </location>
</feature>
<keyword evidence="5" id="KW-1185">Reference proteome</keyword>
<dbReference type="SUPFAM" id="SSF54631">
    <property type="entry name" value="CBS-domain pair"/>
    <property type="match status" value="1"/>
</dbReference>
<dbReference type="PANTHER" id="PTHR43080">
    <property type="entry name" value="CBS DOMAIN-CONTAINING PROTEIN CBSX3, MITOCHONDRIAL"/>
    <property type="match status" value="1"/>
</dbReference>
<dbReference type="Pfam" id="PF00571">
    <property type="entry name" value="CBS"/>
    <property type="match status" value="2"/>
</dbReference>
<dbReference type="PANTHER" id="PTHR43080:SF2">
    <property type="entry name" value="CBS DOMAIN-CONTAINING PROTEIN"/>
    <property type="match status" value="1"/>
</dbReference>
<name>A0A367EX50_9ACTN</name>
<sequence>MVQQVHDVMTAAPVAVGTLTGVGEVAQRMRDEDIGAVLVTERDELRGLVTDRDLAIRVLAEGLDPGCTTVREACSPQLVTVAPGDEVGRAVGLMREHALRRLPVVENGEAVGVVALGDLAVEHDTDSTLSEISASSSNT</sequence>
<accession>A0A367EX50</accession>
<evidence type="ECO:0000313" key="4">
    <source>
        <dbReference type="EMBL" id="RCG22279.1"/>
    </source>
</evidence>
<dbReference type="InterPro" id="IPR000644">
    <property type="entry name" value="CBS_dom"/>
</dbReference>
<comment type="caution">
    <text evidence="4">The sequence shown here is derived from an EMBL/GenBank/DDBJ whole genome shotgun (WGS) entry which is preliminary data.</text>
</comment>
<dbReference type="PROSITE" id="PS51371">
    <property type="entry name" value="CBS"/>
    <property type="match status" value="2"/>
</dbReference>
<dbReference type="InterPro" id="IPR051257">
    <property type="entry name" value="Diverse_CBS-Domain"/>
</dbReference>
<evidence type="ECO:0000256" key="1">
    <source>
        <dbReference type="ARBA" id="ARBA00023122"/>
    </source>
</evidence>
<protein>
    <submittedName>
        <fullName evidence="4">CBS domain-containing protein</fullName>
    </submittedName>
</protein>
<dbReference type="InterPro" id="IPR046342">
    <property type="entry name" value="CBS_dom_sf"/>
</dbReference>
<dbReference type="EMBL" id="QOIM01000025">
    <property type="protein sequence ID" value="RCG22279.1"/>
    <property type="molecule type" value="Genomic_DNA"/>
</dbReference>
<evidence type="ECO:0000313" key="5">
    <source>
        <dbReference type="Proteomes" id="UP000253507"/>
    </source>
</evidence>
<evidence type="ECO:0000256" key="2">
    <source>
        <dbReference type="PROSITE-ProRule" id="PRU00703"/>
    </source>
</evidence>
<evidence type="ECO:0000259" key="3">
    <source>
        <dbReference type="PROSITE" id="PS51371"/>
    </source>
</evidence>
<gene>
    <name evidence="4" type="ORF">DQ392_07285</name>
</gene>
<feature type="domain" description="CBS" evidence="3">
    <location>
        <begin position="74"/>
        <end position="131"/>
    </location>
</feature>